<reference evidence="2 3" key="1">
    <citation type="submission" date="2024-02" db="EMBL/GenBank/DDBJ databases">
        <title>De novo assembly and annotation of 12 fungi associated with fruit tree decline syndrome in Ontario, Canada.</title>
        <authorList>
            <person name="Sulman M."/>
            <person name="Ellouze W."/>
            <person name="Ilyukhin E."/>
        </authorList>
    </citation>
    <scope>NUCLEOTIDE SEQUENCE [LARGE SCALE GENOMIC DNA]</scope>
    <source>
        <strain evidence="2 3">M1-105</strain>
    </source>
</reference>
<feature type="compositionally biased region" description="Low complexity" evidence="1">
    <location>
        <begin position="334"/>
        <end position="347"/>
    </location>
</feature>
<dbReference type="Proteomes" id="UP001521116">
    <property type="component" value="Unassembled WGS sequence"/>
</dbReference>
<gene>
    <name evidence="2" type="ORF">SLS56_005768</name>
</gene>
<evidence type="ECO:0000313" key="2">
    <source>
        <dbReference type="EMBL" id="KAL1628659.1"/>
    </source>
</evidence>
<keyword evidence="3" id="KW-1185">Reference proteome</keyword>
<feature type="region of interest" description="Disordered" evidence="1">
    <location>
        <begin position="286"/>
        <end position="306"/>
    </location>
</feature>
<evidence type="ECO:0000256" key="1">
    <source>
        <dbReference type="SAM" id="MobiDB-lite"/>
    </source>
</evidence>
<proteinExistence type="predicted"/>
<feature type="region of interest" description="Disordered" evidence="1">
    <location>
        <begin position="327"/>
        <end position="373"/>
    </location>
</feature>
<sequence length="373" mass="41047">MVRAYGATCQNCNRKSPLGWVWQCACDEGDDPWTIIATHQSAAAACDPADPISKMKALTLNQSIIDQAESGLYTPEQIERLISQKQQVIHVINSQSPDKAAEDFRAKSQSPSETAVAKERARHMRTVHPRCRYKCCQACRADFRARSFESFDAVFGGEVKPLRPADVANLPVQDAKVMSNIGMSPPLLMTKSSFSTDSGDSEPAESVRTWKTTDSALDFRNRETMQARTFYRVEPMNDMDYMYHNLNDYSFGRNFRSSMSHAVKYVFRKRRDSSSEGSAVTLPVARSIKSSSSKNPQDSGLSLPRSFFSRRNPSTCAVAPSTIIRGGIPTPAPTCSTDDTSSISDADGGVSLTEESAELHMPDLVPQGTMAQA</sequence>
<feature type="compositionally biased region" description="Polar residues" evidence="1">
    <location>
        <begin position="288"/>
        <end position="300"/>
    </location>
</feature>
<name>A0ABR3STH3_9PEZI</name>
<comment type="caution">
    <text evidence="2">The sequence shown here is derived from an EMBL/GenBank/DDBJ whole genome shotgun (WGS) entry which is preliminary data.</text>
</comment>
<accession>A0ABR3STH3</accession>
<protein>
    <submittedName>
        <fullName evidence="2">Uncharacterized protein</fullName>
    </submittedName>
</protein>
<organism evidence="2 3">
    <name type="scientific">Neofusicoccum ribis</name>
    <dbReference type="NCBI Taxonomy" id="45134"/>
    <lineage>
        <taxon>Eukaryota</taxon>
        <taxon>Fungi</taxon>
        <taxon>Dikarya</taxon>
        <taxon>Ascomycota</taxon>
        <taxon>Pezizomycotina</taxon>
        <taxon>Dothideomycetes</taxon>
        <taxon>Dothideomycetes incertae sedis</taxon>
        <taxon>Botryosphaeriales</taxon>
        <taxon>Botryosphaeriaceae</taxon>
        <taxon>Neofusicoccum</taxon>
    </lineage>
</organism>
<evidence type="ECO:0000313" key="3">
    <source>
        <dbReference type="Proteomes" id="UP001521116"/>
    </source>
</evidence>
<dbReference type="EMBL" id="JAJVDC020000060">
    <property type="protein sequence ID" value="KAL1628659.1"/>
    <property type="molecule type" value="Genomic_DNA"/>
</dbReference>